<protein>
    <recommendedName>
        <fullName evidence="5">Nucleoside phosphorylase domain-containing protein</fullName>
    </recommendedName>
</protein>
<dbReference type="EMBL" id="KN847481">
    <property type="protein sequence ID" value="KIX01293.1"/>
    <property type="molecule type" value="Genomic_DNA"/>
</dbReference>
<feature type="domain" description="Nucleoside phosphorylase" evidence="1">
    <location>
        <begin position="607"/>
        <end position="731"/>
    </location>
</feature>
<dbReference type="AlphaFoldDB" id="A0A0D2GSF6"/>
<dbReference type="PANTHER" id="PTHR46082:SF6">
    <property type="entry name" value="AAA+ ATPASE DOMAIN-CONTAINING PROTEIN-RELATED"/>
    <property type="match status" value="1"/>
</dbReference>
<dbReference type="GO" id="GO:0009116">
    <property type="term" value="P:nucleoside metabolic process"/>
    <property type="evidence" value="ECO:0007669"/>
    <property type="project" value="InterPro"/>
</dbReference>
<name>A0A0D2GSF6_9EURO</name>
<reference evidence="3 4" key="1">
    <citation type="submission" date="2015-01" db="EMBL/GenBank/DDBJ databases">
        <title>The Genome Sequence of Rhinocladiella mackenzie CBS 650.93.</title>
        <authorList>
            <consortium name="The Broad Institute Genomics Platform"/>
            <person name="Cuomo C."/>
            <person name="de Hoog S."/>
            <person name="Gorbushina A."/>
            <person name="Stielow B."/>
            <person name="Teixiera M."/>
            <person name="Abouelleil A."/>
            <person name="Chapman S.B."/>
            <person name="Priest M."/>
            <person name="Young S.K."/>
            <person name="Wortman J."/>
            <person name="Nusbaum C."/>
            <person name="Birren B."/>
        </authorList>
    </citation>
    <scope>NUCLEOTIDE SEQUENCE [LARGE SCALE GENOMIC DNA]</scope>
    <source>
        <strain evidence="3 4">CBS 650.93</strain>
    </source>
</reference>
<dbReference type="VEuPathDB" id="FungiDB:Z518_09018"/>
<organism evidence="3 4">
    <name type="scientific">Rhinocladiella mackenziei CBS 650.93</name>
    <dbReference type="NCBI Taxonomy" id="1442369"/>
    <lineage>
        <taxon>Eukaryota</taxon>
        <taxon>Fungi</taxon>
        <taxon>Dikarya</taxon>
        <taxon>Ascomycota</taxon>
        <taxon>Pezizomycotina</taxon>
        <taxon>Eurotiomycetes</taxon>
        <taxon>Chaetothyriomycetidae</taxon>
        <taxon>Chaetothyriales</taxon>
        <taxon>Herpotrichiellaceae</taxon>
        <taxon>Rhinocladiella</taxon>
    </lineage>
</organism>
<keyword evidence="4" id="KW-1185">Reference proteome</keyword>
<gene>
    <name evidence="3" type="ORF">Z518_09018</name>
</gene>
<evidence type="ECO:0008006" key="5">
    <source>
        <dbReference type="Google" id="ProtNLM"/>
    </source>
</evidence>
<evidence type="ECO:0000313" key="4">
    <source>
        <dbReference type="Proteomes" id="UP000053617"/>
    </source>
</evidence>
<dbReference type="InterPro" id="IPR056002">
    <property type="entry name" value="DUF7580"/>
</dbReference>
<dbReference type="OrthoDB" id="1658288at2759"/>
<dbReference type="InterPro" id="IPR000845">
    <property type="entry name" value="Nucleoside_phosphorylase_d"/>
</dbReference>
<dbReference type="GO" id="GO:0003824">
    <property type="term" value="F:catalytic activity"/>
    <property type="evidence" value="ECO:0007669"/>
    <property type="project" value="InterPro"/>
</dbReference>
<sequence>MPTSVAFEAAADVDLLEAAPDALIAIADVATLLGIKRLDRNFGTLGGELAALSEVLEKLDSTLPEDKFERRIRKLLKELARASSWHQKRPREDFSSLFDLVKTSRVHGHSKGEIEAEAGLLAYASEGRLPKLIALVRGFASRRSEAVATQPLQASVAAPKHPSIINKAMSQNEYPKHVSKQLYQTLCKYSNCQCDEDGSIHPTAPTQRKTHLSRLRLKPFRDVKEKFVCFDMVFSSRPAFPSLLQGIEWQHMQFQVSSERAGKKRARFSNPEKSLSLLEQQTVSTKEAQLCQYIKSASGSQICLRVHNDQVWLLEDCLPLEAHVLACPSLSLSAALQTGHLSNKMKVILAYIIARSAWEFYDSDWMSKPWSADDIHFLQEHPNEIDGQPVVSVNRPYLAVEWGKDQTSKDDTSTLVGKIHRYPRVLSLGLMLIEIGTGKRARDLFRNYQTNVNSDWLSAKEFLSKPTPWEEFDYRSYWDAARSCVNNQFFLRATSSVGGHMVADIEGRRRMILDDVATPLEDLLAGTGWMHDIWTLGPMKPSLAQPASITLASLAKNGDISRGHTSQTSRRAIVAPRAKPILEPAFENLSISEPTTPLCPRNRLGFEIAIICALPTEADAVISLFDEHWDEGSRRYGKAARDPNAYTTGRIGQHNVVVVHMPSMGKVSAANVAQGLHSSFENIQLAIVVGICGGVPYARRNKQEIFLGDVVISRSLIQYDFGRQYPGEFEAKDSLQGGSGKPSAEIRSMLAKLETSHHRHQLELNTVQLLNDIQRIMRGSAYPGPEKDKLYASTSLHHHHVVGECHTCLSEGSTRICTHAFRSSCEDLGCETSGIVRRIRLKNGPVPSGQLPAEAYPPSIHIGNMGSGDTLMKSGTHRDEVAQKYDIIGFEMEGAGIWDFFPSLIIKAVCDYADSHKNKDWQTYAAATAAAAAKAFLKEWRSASASFLE</sequence>
<dbReference type="GeneID" id="25297089"/>
<feature type="domain" description="DUF7580" evidence="2">
    <location>
        <begin position="180"/>
        <end position="524"/>
    </location>
</feature>
<evidence type="ECO:0000313" key="3">
    <source>
        <dbReference type="EMBL" id="KIX01293.1"/>
    </source>
</evidence>
<evidence type="ECO:0000259" key="2">
    <source>
        <dbReference type="Pfam" id="PF24476"/>
    </source>
</evidence>
<dbReference type="PANTHER" id="PTHR46082">
    <property type="entry name" value="ATP/GTP-BINDING PROTEIN-RELATED"/>
    <property type="match status" value="1"/>
</dbReference>
<accession>A0A0D2GSF6</accession>
<dbReference type="SUPFAM" id="SSF53167">
    <property type="entry name" value="Purine and uridine phosphorylases"/>
    <property type="match status" value="1"/>
</dbReference>
<dbReference type="Pfam" id="PF01048">
    <property type="entry name" value="PNP_UDP_1"/>
    <property type="match status" value="1"/>
</dbReference>
<dbReference type="InterPro" id="IPR053137">
    <property type="entry name" value="NLR-like"/>
</dbReference>
<dbReference type="STRING" id="1442369.A0A0D2GSF6"/>
<proteinExistence type="predicted"/>
<dbReference type="Proteomes" id="UP000053617">
    <property type="component" value="Unassembled WGS sequence"/>
</dbReference>
<dbReference type="Pfam" id="PF24476">
    <property type="entry name" value="DUF7580"/>
    <property type="match status" value="1"/>
</dbReference>
<dbReference type="HOGENOM" id="CLU_012073_1_0_1"/>
<dbReference type="Gene3D" id="3.40.50.1580">
    <property type="entry name" value="Nucleoside phosphorylase domain"/>
    <property type="match status" value="1"/>
</dbReference>
<dbReference type="InterPro" id="IPR035994">
    <property type="entry name" value="Nucleoside_phosphorylase_sf"/>
</dbReference>
<evidence type="ECO:0000259" key="1">
    <source>
        <dbReference type="Pfam" id="PF01048"/>
    </source>
</evidence>
<dbReference type="RefSeq" id="XP_013268429.1">
    <property type="nucleotide sequence ID" value="XM_013412975.1"/>
</dbReference>